<feature type="region of interest" description="Disordered" evidence="6">
    <location>
        <begin position="129"/>
        <end position="180"/>
    </location>
</feature>
<dbReference type="Proteomes" id="UP001073227">
    <property type="component" value="Unassembled WGS sequence"/>
</dbReference>
<keyword evidence="5" id="KW-0406">Ion transport</keyword>
<keyword evidence="5" id="KW-0862">Zinc</keyword>
<proteinExistence type="inferred from homology"/>
<evidence type="ECO:0000256" key="1">
    <source>
        <dbReference type="ARBA" id="ARBA00011028"/>
    </source>
</evidence>
<dbReference type="InterPro" id="IPR050492">
    <property type="entry name" value="Bact_metal-bind_prot9"/>
</dbReference>
<dbReference type="Pfam" id="PF01297">
    <property type="entry name" value="ZnuA"/>
    <property type="match status" value="1"/>
</dbReference>
<dbReference type="PANTHER" id="PTHR42953:SF3">
    <property type="entry name" value="HIGH-AFFINITY ZINC UPTAKE SYSTEM PROTEIN ZNUA"/>
    <property type="match status" value="1"/>
</dbReference>
<feature type="chain" id="PRO_5045957441" description="High-affinity zinc uptake system protein ZnuA" evidence="7">
    <location>
        <begin position="28"/>
        <end position="354"/>
    </location>
</feature>
<reference evidence="8" key="1">
    <citation type="submission" date="2022-10" db="EMBL/GenBank/DDBJ databases">
        <title>Hoeflea sp. G2-23, isolated from marine algae.</title>
        <authorList>
            <person name="Kristyanto S."/>
            <person name="Kim J.M."/>
            <person name="Jeon C.O."/>
        </authorList>
    </citation>
    <scope>NUCLEOTIDE SEQUENCE</scope>
    <source>
        <strain evidence="8">G2-23</strain>
    </source>
</reference>
<evidence type="ECO:0000313" key="9">
    <source>
        <dbReference type="Proteomes" id="UP001073227"/>
    </source>
</evidence>
<accession>A0ABT3Z329</accession>
<evidence type="ECO:0000256" key="4">
    <source>
        <dbReference type="ARBA" id="ARBA00022729"/>
    </source>
</evidence>
<keyword evidence="4 7" id="KW-0732">Signal</keyword>
<dbReference type="RefSeq" id="WP_267651862.1">
    <property type="nucleotide sequence ID" value="NZ_JAOVZR010000001.1"/>
</dbReference>
<comment type="caution">
    <text evidence="8">The sequence shown here is derived from an EMBL/GenBank/DDBJ whole genome shotgun (WGS) entry which is preliminary data.</text>
</comment>
<evidence type="ECO:0000256" key="3">
    <source>
        <dbReference type="ARBA" id="ARBA00022448"/>
    </source>
</evidence>
<dbReference type="EMBL" id="JAOVZR010000001">
    <property type="protein sequence ID" value="MCY0146172.1"/>
    <property type="molecule type" value="Genomic_DNA"/>
</dbReference>
<organism evidence="8 9">
    <name type="scientific">Hoeflea algicola</name>
    <dbReference type="NCBI Taxonomy" id="2983763"/>
    <lineage>
        <taxon>Bacteria</taxon>
        <taxon>Pseudomonadati</taxon>
        <taxon>Pseudomonadota</taxon>
        <taxon>Alphaproteobacteria</taxon>
        <taxon>Hyphomicrobiales</taxon>
        <taxon>Rhizobiaceae</taxon>
        <taxon>Hoeflea</taxon>
    </lineage>
</organism>
<dbReference type="Gene3D" id="3.40.50.1980">
    <property type="entry name" value="Nitrogenase molybdenum iron protein domain"/>
    <property type="match status" value="3"/>
</dbReference>
<name>A0ABT3Z329_9HYPH</name>
<sequence>MIFHGRTVAAVATAFSLSLLCLTPASAEPRVVASIKPVHSLVAAVMEGVGTPALIVGGAASPHSYALKPSQAQALENAELIFWVGPNFETFLEKPIETIAKNARTITLMEAEGLHKLPFRAGGAFEAHVHADGDTDGHDAHDHDSDGHEDHADHTQADADTDHDHADASHDADGHDDDHDHGGYDAHVWLDPANAKVFVAAISAALANADTANAAAYAANAHATNAKLDALGDEVEDILAPVHDKHFIVFHDAYQYFEKRFNIEAAGSITVNPDVRPSAERLTGIRDKVRELDAVCAFSEPQFESRLVDVAVEGSNARPAVLDPLGAALTDGPELYFDLIRELATSMRDCLAGD</sequence>
<feature type="signal peptide" evidence="7">
    <location>
        <begin position="1"/>
        <end position="27"/>
    </location>
</feature>
<dbReference type="InterPro" id="IPR006127">
    <property type="entry name" value="ZnuA-like"/>
</dbReference>
<evidence type="ECO:0000256" key="5">
    <source>
        <dbReference type="ARBA" id="ARBA00022906"/>
    </source>
</evidence>
<keyword evidence="5" id="KW-0864">Zinc transport</keyword>
<dbReference type="PANTHER" id="PTHR42953">
    <property type="entry name" value="HIGH-AFFINITY ZINC UPTAKE SYSTEM PROTEIN ZNUA-RELATED"/>
    <property type="match status" value="1"/>
</dbReference>
<comment type="similarity">
    <text evidence="1">Belongs to the bacterial solute-binding protein 9 family.</text>
</comment>
<protein>
    <recommendedName>
        <fullName evidence="2">High-affinity zinc uptake system protein ZnuA</fullName>
    </recommendedName>
</protein>
<gene>
    <name evidence="8" type="ORF">OEG84_00170</name>
</gene>
<dbReference type="SUPFAM" id="SSF53807">
    <property type="entry name" value="Helical backbone' metal receptor"/>
    <property type="match status" value="1"/>
</dbReference>
<evidence type="ECO:0000256" key="2">
    <source>
        <dbReference type="ARBA" id="ARBA00015915"/>
    </source>
</evidence>
<keyword evidence="9" id="KW-1185">Reference proteome</keyword>
<evidence type="ECO:0000256" key="6">
    <source>
        <dbReference type="SAM" id="MobiDB-lite"/>
    </source>
</evidence>
<keyword evidence="3" id="KW-0813">Transport</keyword>
<evidence type="ECO:0000256" key="7">
    <source>
        <dbReference type="SAM" id="SignalP"/>
    </source>
</evidence>
<evidence type="ECO:0000313" key="8">
    <source>
        <dbReference type="EMBL" id="MCY0146172.1"/>
    </source>
</evidence>